<dbReference type="PROSITE" id="PS50280">
    <property type="entry name" value="SET"/>
    <property type="match status" value="1"/>
</dbReference>
<proteinExistence type="predicted"/>
<dbReference type="Proteomes" id="UP001497392">
    <property type="component" value="Unassembled WGS sequence"/>
</dbReference>
<dbReference type="PANTHER" id="PTHR47420:SF3">
    <property type="entry name" value="HISTONE-LYSINE N-METHYLTRANSFERASE ASHR2"/>
    <property type="match status" value="1"/>
</dbReference>
<evidence type="ECO:0000259" key="1">
    <source>
        <dbReference type="PROSITE" id="PS50280"/>
    </source>
</evidence>
<organism evidence="2 3">
    <name type="scientific">Coccomyxa viridis</name>
    <dbReference type="NCBI Taxonomy" id="1274662"/>
    <lineage>
        <taxon>Eukaryota</taxon>
        <taxon>Viridiplantae</taxon>
        <taxon>Chlorophyta</taxon>
        <taxon>core chlorophytes</taxon>
        <taxon>Trebouxiophyceae</taxon>
        <taxon>Trebouxiophyceae incertae sedis</taxon>
        <taxon>Coccomyxaceae</taxon>
        <taxon>Coccomyxa</taxon>
    </lineage>
</organism>
<dbReference type="InterPro" id="IPR046341">
    <property type="entry name" value="SET_dom_sf"/>
</dbReference>
<accession>A0ABP1FJP1</accession>
<dbReference type="InterPro" id="IPR044238">
    <property type="entry name" value="ASHR2-like"/>
</dbReference>
<gene>
    <name evidence="2" type="primary">g2138</name>
    <name evidence="2" type="ORF">VP750_LOCUS1830</name>
</gene>
<sequence>MSLQDVEGVTGREAINGYGIMAKSGPEGERRLRGIAIYPIASSINHECLPNVARVDDFDDRDSYSPLNTAVGHYLPSYCPESAVEFKALHDVPAGEEITQSYFPLHIDYKQRQQRLQEDYGFTCRCPRCQEEATWLSDAEDEVADTGDAMGEEGSETCSNQMDTDDGKADEAYIGMFVLKYVCPIEDCYGTMIPKYRRDSYTCNMCGFQRTEQQFLAAMEQEE</sequence>
<protein>
    <submittedName>
        <fullName evidence="2">G2138 protein</fullName>
    </submittedName>
</protein>
<comment type="caution">
    <text evidence="2">The sequence shown here is derived from an EMBL/GenBank/DDBJ whole genome shotgun (WGS) entry which is preliminary data.</text>
</comment>
<dbReference type="Gene3D" id="2.170.270.10">
    <property type="entry name" value="SET domain"/>
    <property type="match status" value="1"/>
</dbReference>
<reference evidence="2 3" key="1">
    <citation type="submission" date="2024-06" db="EMBL/GenBank/DDBJ databases">
        <authorList>
            <person name="Kraege A."/>
            <person name="Thomma B."/>
        </authorList>
    </citation>
    <scope>NUCLEOTIDE SEQUENCE [LARGE SCALE GENOMIC DNA]</scope>
</reference>
<dbReference type="PANTHER" id="PTHR47420">
    <property type="entry name" value="HISTONE-LYSINE N-METHYLTRANSFERASE ASHR2"/>
    <property type="match status" value="1"/>
</dbReference>
<dbReference type="EMBL" id="CAXHTA020000003">
    <property type="protein sequence ID" value="CAL5220171.1"/>
    <property type="molecule type" value="Genomic_DNA"/>
</dbReference>
<name>A0ABP1FJP1_9CHLO</name>
<evidence type="ECO:0000313" key="3">
    <source>
        <dbReference type="Proteomes" id="UP001497392"/>
    </source>
</evidence>
<evidence type="ECO:0000313" key="2">
    <source>
        <dbReference type="EMBL" id="CAL5220171.1"/>
    </source>
</evidence>
<feature type="domain" description="SET" evidence="1">
    <location>
        <begin position="1"/>
        <end position="103"/>
    </location>
</feature>
<dbReference type="SUPFAM" id="SSF82199">
    <property type="entry name" value="SET domain"/>
    <property type="match status" value="1"/>
</dbReference>
<dbReference type="CDD" id="cd20071">
    <property type="entry name" value="SET_SMYD"/>
    <property type="match status" value="1"/>
</dbReference>
<dbReference type="InterPro" id="IPR001214">
    <property type="entry name" value="SET_dom"/>
</dbReference>
<keyword evidence="3" id="KW-1185">Reference proteome</keyword>